<keyword evidence="3" id="KW-1185">Reference proteome</keyword>
<feature type="transmembrane region" description="Helical" evidence="1">
    <location>
        <begin position="17"/>
        <end position="37"/>
    </location>
</feature>
<dbReference type="AlphaFoldDB" id="A0A1I0A6C6"/>
<evidence type="ECO:0000313" key="2">
    <source>
        <dbReference type="EMBL" id="SES88762.1"/>
    </source>
</evidence>
<gene>
    <name evidence="2" type="ORF">SAMN04487962_102194</name>
</gene>
<keyword evidence="1" id="KW-0472">Membrane</keyword>
<feature type="transmembrane region" description="Helical" evidence="1">
    <location>
        <begin position="49"/>
        <end position="70"/>
    </location>
</feature>
<sequence>MTIASILTIVQYALAPYLWLIVLAAVVLLGAQLIARLGGYRYLRHKSAVANGLALVAGLSGLAWIPAFTHSQLAYVATTFDWVVMIAAIIGVAIFALLVFHPLSYLLRARH</sequence>
<evidence type="ECO:0000313" key="3">
    <source>
        <dbReference type="Proteomes" id="UP000198762"/>
    </source>
</evidence>
<accession>A0A1I0A6C6</accession>
<protein>
    <submittedName>
        <fullName evidence="2">Uncharacterized protein</fullName>
    </submittedName>
</protein>
<organism evidence="2 3">
    <name type="scientific">Marinobacter segnicrescens</name>
    <dbReference type="NCBI Taxonomy" id="430453"/>
    <lineage>
        <taxon>Bacteria</taxon>
        <taxon>Pseudomonadati</taxon>
        <taxon>Pseudomonadota</taxon>
        <taxon>Gammaproteobacteria</taxon>
        <taxon>Pseudomonadales</taxon>
        <taxon>Marinobacteraceae</taxon>
        <taxon>Marinobacter</taxon>
    </lineage>
</organism>
<keyword evidence="1" id="KW-1133">Transmembrane helix</keyword>
<reference evidence="3" key="1">
    <citation type="submission" date="2016-10" db="EMBL/GenBank/DDBJ databases">
        <authorList>
            <person name="Varghese N."/>
            <person name="Submissions S."/>
        </authorList>
    </citation>
    <scope>NUCLEOTIDE SEQUENCE [LARGE SCALE GENOMIC DNA]</scope>
    <source>
        <strain evidence="3">CGMCC 1.6489</strain>
    </source>
</reference>
<dbReference type="RefSeq" id="WP_091848877.1">
    <property type="nucleotide sequence ID" value="NZ_FOHZ01000002.1"/>
</dbReference>
<name>A0A1I0A6C6_9GAMM</name>
<keyword evidence="1" id="KW-0812">Transmembrane</keyword>
<dbReference type="EMBL" id="FOHZ01000002">
    <property type="protein sequence ID" value="SES88762.1"/>
    <property type="molecule type" value="Genomic_DNA"/>
</dbReference>
<feature type="transmembrane region" description="Helical" evidence="1">
    <location>
        <begin position="82"/>
        <end position="107"/>
    </location>
</feature>
<proteinExistence type="predicted"/>
<dbReference type="STRING" id="430453.SAMN04487962_102194"/>
<evidence type="ECO:0000256" key="1">
    <source>
        <dbReference type="SAM" id="Phobius"/>
    </source>
</evidence>
<dbReference type="Proteomes" id="UP000198762">
    <property type="component" value="Unassembled WGS sequence"/>
</dbReference>